<evidence type="ECO:0000313" key="1">
    <source>
        <dbReference type="EMBL" id="PJF18858.1"/>
    </source>
</evidence>
<reference evidence="1 2" key="1">
    <citation type="submission" date="2016-10" db="EMBL/GenBank/DDBJ databases">
        <title>The genome of Paramicrosporidium saccamoebae is the missing link in understanding Cryptomycota and Microsporidia evolution.</title>
        <authorList>
            <person name="Quandt C.A."/>
            <person name="Beaudet D."/>
            <person name="Corsaro D."/>
            <person name="Michel R."/>
            <person name="Corradi N."/>
            <person name="James T."/>
        </authorList>
    </citation>
    <scope>NUCLEOTIDE SEQUENCE [LARGE SCALE GENOMIC DNA]</scope>
    <source>
        <strain evidence="1 2">KSL3</strain>
    </source>
</reference>
<gene>
    <name evidence="1" type="ORF">PSACC_01385</name>
</gene>
<dbReference type="Proteomes" id="UP000240830">
    <property type="component" value="Unassembled WGS sequence"/>
</dbReference>
<accession>A0A2H9TM58</accession>
<organism evidence="1 2">
    <name type="scientific">Paramicrosporidium saccamoebae</name>
    <dbReference type="NCBI Taxonomy" id="1246581"/>
    <lineage>
        <taxon>Eukaryota</taxon>
        <taxon>Fungi</taxon>
        <taxon>Fungi incertae sedis</taxon>
        <taxon>Cryptomycota</taxon>
        <taxon>Cryptomycota incertae sedis</taxon>
        <taxon>Paramicrosporidium</taxon>
    </lineage>
</organism>
<dbReference type="AlphaFoldDB" id="A0A2H9TM58"/>
<protein>
    <submittedName>
        <fullName evidence="1">Uncharacterized protein</fullName>
    </submittedName>
</protein>
<proteinExistence type="predicted"/>
<name>A0A2H9TM58_9FUNG</name>
<keyword evidence="2" id="KW-1185">Reference proteome</keyword>
<dbReference type="EMBL" id="MTSL01000101">
    <property type="protein sequence ID" value="PJF18858.1"/>
    <property type="molecule type" value="Genomic_DNA"/>
</dbReference>
<sequence length="285" mass="31721">MKHTEISFSFSMRNRVLPTLGKEEARRILSLGHQRHTQSNLERYATALGASGPNRLAVHFTPSLLSSAGLLASHIKHRVLRGLEHMSASAIRRTLDMVSDRHTVWTHKTPQEGRRMQCQQVEMHLKLREAALQTTLKFEESNTAAREELEEIQGVLHKLGLAQKHLADTVAGSLHPSTLLQGDRVFLTPTEAAQLPSPSATIRGILIRIKGPRRGNRSMVWQKSAGRISINSVKYVVAEEAKLGIPSKLGVFGLTVRIVYARMNRLVGPRSLLDVVDTPNFRFAA</sequence>
<comment type="caution">
    <text evidence="1">The sequence shown here is derived from an EMBL/GenBank/DDBJ whole genome shotgun (WGS) entry which is preliminary data.</text>
</comment>
<evidence type="ECO:0000313" key="2">
    <source>
        <dbReference type="Proteomes" id="UP000240830"/>
    </source>
</evidence>